<evidence type="ECO:0008006" key="3">
    <source>
        <dbReference type="Google" id="ProtNLM"/>
    </source>
</evidence>
<keyword evidence="2" id="KW-1185">Reference proteome</keyword>
<evidence type="ECO:0000313" key="2">
    <source>
        <dbReference type="Proteomes" id="UP001200145"/>
    </source>
</evidence>
<dbReference type="RefSeq" id="WP_234866271.1">
    <property type="nucleotide sequence ID" value="NZ_JAKEVY010000003.1"/>
</dbReference>
<accession>A0ABS9BJ04</accession>
<organism evidence="1 2">
    <name type="scientific">Flavihumibacter fluminis</name>
    <dbReference type="NCBI Taxonomy" id="2909236"/>
    <lineage>
        <taxon>Bacteria</taxon>
        <taxon>Pseudomonadati</taxon>
        <taxon>Bacteroidota</taxon>
        <taxon>Chitinophagia</taxon>
        <taxon>Chitinophagales</taxon>
        <taxon>Chitinophagaceae</taxon>
        <taxon>Flavihumibacter</taxon>
    </lineage>
</organism>
<reference evidence="1 2" key="1">
    <citation type="submission" date="2022-01" db="EMBL/GenBank/DDBJ databases">
        <title>Flavihumibacter sp. nov., isolated from sediment of a river.</title>
        <authorList>
            <person name="Liu H."/>
        </authorList>
    </citation>
    <scope>NUCLEOTIDE SEQUENCE [LARGE SCALE GENOMIC DNA]</scope>
    <source>
        <strain evidence="1 2">RY-1</strain>
    </source>
</reference>
<comment type="caution">
    <text evidence="1">The sequence shown here is derived from an EMBL/GenBank/DDBJ whole genome shotgun (WGS) entry which is preliminary data.</text>
</comment>
<evidence type="ECO:0000313" key="1">
    <source>
        <dbReference type="EMBL" id="MCF1715315.1"/>
    </source>
</evidence>
<name>A0ABS9BJ04_9BACT</name>
<dbReference type="EMBL" id="JAKEVY010000003">
    <property type="protein sequence ID" value="MCF1715315.1"/>
    <property type="molecule type" value="Genomic_DNA"/>
</dbReference>
<gene>
    <name evidence="1" type="ORF">L0U88_11815</name>
</gene>
<dbReference type="Proteomes" id="UP001200145">
    <property type="component" value="Unassembled WGS sequence"/>
</dbReference>
<proteinExistence type="predicted"/>
<protein>
    <recommendedName>
        <fullName evidence="3">Type I restriction modification DNA specificity protein</fullName>
    </recommendedName>
</protein>
<sequence>MKVRNGNDNGNGIHNNEPILWQIEPISSKNEPIIAFLSQILKKMSQLSDRMSQTKKLQKFINQLVMNIFEQ</sequence>